<protein>
    <recommendedName>
        <fullName evidence="4">ABC transporter permease</fullName>
    </recommendedName>
</protein>
<dbReference type="Proteomes" id="UP000033531">
    <property type="component" value="Unassembled WGS sequence"/>
</dbReference>
<evidence type="ECO:0000313" key="2">
    <source>
        <dbReference type="EMBL" id="KJY58703.1"/>
    </source>
</evidence>
<dbReference type="OrthoDB" id="2327644at2"/>
<dbReference type="RefSeq" id="WP_046323986.1">
    <property type="nucleotide sequence ID" value="NZ_JBHTMT010000002.1"/>
</dbReference>
<gene>
    <name evidence="2" type="ORF">JF74_00160</name>
</gene>
<keyword evidence="1" id="KW-0812">Transmembrane</keyword>
<keyword evidence="1" id="KW-1133">Transmembrane helix</keyword>
<feature type="transmembrane region" description="Helical" evidence="1">
    <location>
        <begin position="290"/>
        <end position="310"/>
    </location>
</feature>
<comment type="caution">
    <text evidence="2">The sequence shown here is derived from an EMBL/GenBank/DDBJ whole genome shotgun (WGS) entry which is preliminary data.</text>
</comment>
<sequence>MNRYYFKANFKIAIKSKKNFLLVCLLIISMTFFLFVVETQKIGDGYRQWRDYYESVQVNEDYFDSSSLRKKDYKQTYANLCKQSAYIAVLQNGEEFSEPQTYLKGSENLIETMLDGYKNNYKGAKTLNVPPKYELYQKLATYKYLYQHHVPVVMNSKASSTYLVYILSMLGSLIFLYILFISNDVWILKLRHSSLLKNIPYRNKDEISGKTTINIVLTIIPVLIGIIAAYIFAGVRNGFVTLNYPNVFYFNKIFAIPLWAYCLLFLVYVVLLVLFTTSLTLFLNQLTKNVYLTTLIGTLVYAISYLPGTISKYLFWLPSSYLNITNVFNGTVANTTELNFLNCCTGALILMIWSLIFMSCFSYLVNKGRRVR</sequence>
<proteinExistence type="predicted"/>
<organism evidence="2 3">
    <name type="scientific">Lactobacillus melliventris</name>
    <dbReference type="NCBI Taxonomy" id="1218507"/>
    <lineage>
        <taxon>Bacteria</taxon>
        <taxon>Bacillati</taxon>
        <taxon>Bacillota</taxon>
        <taxon>Bacilli</taxon>
        <taxon>Lactobacillales</taxon>
        <taxon>Lactobacillaceae</taxon>
        <taxon>Lactobacillus</taxon>
    </lineage>
</organism>
<feature type="transmembrane region" description="Helical" evidence="1">
    <location>
        <begin position="212"/>
        <end position="233"/>
    </location>
</feature>
<dbReference type="EMBL" id="JXLI01000001">
    <property type="protein sequence ID" value="KJY58703.1"/>
    <property type="molecule type" value="Genomic_DNA"/>
</dbReference>
<keyword evidence="1" id="KW-0472">Membrane</keyword>
<evidence type="ECO:0000256" key="1">
    <source>
        <dbReference type="SAM" id="Phobius"/>
    </source>
</evidence>
<dbReference type="PATRIC" id="fig|1218507.3.peg.165"/>
<accession>A0A0F4LK39</accession>
<evidence type="ECO:0008006" key="4">
    <source>
        <dbReference type="Google" id="ProtNLM"/>
    </source>
</evidence>
<evidence type="ECO:0000313" key="3">
    <source>
        <dbReference type="Proteomes" id="UP000033531"/>
    </source>
</evidence>
<feature type="transmembrane region" description="Helical" evidence="1">
    <location>
        <begin position="20"/>
        <end position="37"/>
    </location>
</feature>
<feature type="transmembrane region" description="Helical" evidence="1">
    <location>
        <begin position="339"/>
        <end position="365"/>
    </location>
</feature>
<feature type="transmembrane region" description="Helical" evidence="1">
    <location>
        <begin position="253"/>
        <end position="283"/>
    </location>
</feature>
<dbReference type="AlphaFoldDB" id="A0A0F4LK39"/>
<dbReference type="STRING" id="1218507.JF74_00160"/>
<reference evidence="2 3" key="1">
    <citation type="submission" date="2015-01" db="EMBL/GenBank/DDBJ databases">
        <title>Comparative genomics of the lactic acid bacteria isolated from the honey bee gut.</title>
        <authorList>
            <person name="Ellegaard K.M."/>
            <person name="Tamarit D."/>
            <person name="Javelind E."/>
            <person name="Olofsson T."/>
            <person name="Andersson S.G."/>
            <person name="Vasquez A."/>
        </authorList>
    </citation>
    <scope>NUCLEOTIDE SEQUENCE [LARGE SCALE GENOMIC DNA]</scope>
    <source>
        <strain evidence="2 3">Hma8</strain>
    </source>
</reference>
<dbReference type="HOGENOM" id="CLU_063424_0_0_9"/>
<feature type="transmembrane region" description="Helical" evidence="1">
    <location>
        <begin position="162"/>
        <end position="181"/>
    </location>
</feature>
<name>A0A0F4LK39_9LACO</name>